<sequence length="157" mass="17877">MKEQPYYLTQEGYNQLKQEYRTLVKEEKPKIIKKIKEARAKGNLEDNPEYDSVREEQMHLEGKILEIEQILERSKIVDTEHVTTGKITIGSTVTVEIEGEKETYQIVGSAEADPGNGKISYESPVGKSLLGLKPGDNIEVKLPHVLLKYRVIKIHES</sequence>
<keyword evidence="3 8" id="KW-0805">Transcription regulation</keyword>
<dbReference type="InterPro" id="IPR018151">
    <property type="entry name" value="TF_GreA/GreB_CS"/>
</dbReference>
<dbReference type="PANTHER" id="PTHR30437:SF4">
    <property type="entry name" value="TRANSCRIPTION ELONGATION FACTOR GREA"/>
    <property type="match status" value="1"/>
</dbReference>
<accession>A0A955LGT2</accession>
<dbReference type="GO" id="GO:0003677">
    <property type="term" value="F:DNA binding"/>
    <property type="evidence" value="ECO:0007669"/>
    <property type="project" value="UniProtKB-UniRule"/>
</dbReference>
<dbReference type="FunFam" id="3.10.50.30:FF:000001">
    <property type="entry name" value="Transcription elongation factor GreA"/>
    <property type="match status" value="1"/>
</dbReference>
<dbReference type="NCBIfam" id="NF001263">
    <property type="entry name" value="PRK00226.1-4"/>
    <property type="match status" value="1"/>
</dbReference>
<proteinExistence type="inferred from homology"/>
<dbReference type="PIRSF" id="PIRSF006092">
    <property type="entry name" value="GreA_GreB"/>
    <property type="match status" value="1"/>
</dbReference>
<feature type="domain" description="Transcription elongation factor GreA/GreB C-terminal" evidence="10">
    <location>
        <begin position="84"/>
        <end position="155"/>
    </location>
</feature>
<keyword evidence="12" id="KW-0648">Protein biosynthesis</keyword>
<comment type="function">
    <text evidence="6 8 9">Necessary for efficient RNA polymerase transcription elongation past template-encoded arresting sites. The arresting sites in DNA have the property of trapping a certain fraction of elongating RNA polymerases that pass through, resulting in locked ternary complexes. Cleavage of the nascent transcript by cleavage factors such as GreA or GreB allows the resumption of elongation from the new 3'terminus. GreA releases sequences of 2 to 3 nucleotides.</text>
</comment>
<dbReference type="InterPro" id="IPR022691">
    <property type="entry name" value="Tscrpt_elong_fac_GreA/B_N"/>
</dbReference>
<comment type="similarity">
    <text evidence="1 8 9">Belongs to the GreA/GreB family.</text>
</comment>
<comment type="caution">
    <text evidence="12">The sequence shown here is derived from an EMBL/GenBank/DDBJ whole genome shotgun (WGS) entry which is preliminary data.</text>
</comment>
<gene>
    <name evidence="8 12" type="primary">greA</name>
    <name evidence="12" type="ORF">KC571_02845</name>
</gene>
<organism evidence="12 13">
    <name type="scientific">candidate division WWE3 bacterium</name>
    <dbReference type="NCBI Taxonomy" id="2053526"/>
    <lineage>
        <taxon>Bacteria</taxon>
        <taxon>Katanobacteria</taxon>
    </lineage>
</organism>
<evidence type="ECO:0000256" key="7">
    <source>
        <dbReference type="ARBA" id="ARBA00030776"/>
    </source>
</evidence>
<name>A0A955LGT2_UNCKA</name>
<evidence type="ECO:0000256" key="8">
    <source>
        <dbReference type="HAMAP-Rule" id="MF_00105"/>
    </source>
</evidence>
<protein>
    <recommendedName>
        <fullName evidence="2 8">Transcription elongation factor GreA</fullName>
    </recommendedName>
    <alternativeName>
        <fullName evidence="7 8">Transcript cleavage factor GreA</fullName>
    </alternativeName>
</protein>
<evidence type="ECO:0000259" key="10">
    <source>
        <dbReference type="Pfam" id="PF01272"/>
    </source>
</evidence>
<evidence type="ECO:0000256" key="3">
    <source>
        <dbReference type="ARBA" id="ARBA00023015"/>
    </source>
</evidence>
<feature type="domain" description="Transcription elongation factor GreA/GreB N-terminal" evidence="11">
    <location>
        <begin position="7"/>
        <end position="76"/>
    </location>
</feature>
<dbReference type="Pfam" id="PF01272">
    <property type="entry name" value="GreA_GreB"/>
    <property type="match status" value="1"/>
</dbReference>
<dbReference type="Gene3D" id="3.10.50.30">
    <property type="entry name" value="Transcription elongation factor, GreA/GreB, C-terminal domain"/>
    <property type="match status" value="1"/>
</dbReference>
<dbReference type="FunFam" id="1.10.287.180:FF:000001">
    <property type="entry name" value="Transcription elongation factor GreA"/>
    <property type="match status" value="1"/>
</dbReference>
<dbReference type="GO" id="GO:0032784">
    <property type="term" value="P:regulation of DNA-templated transcription elongation"/>
    <property type="evidence" value="ECO:0007669"/>
    <property type="project" value="UniProtKB-UniRule"/>
</dbReference>
<evidence type="ECO:0000313" key="13">
    <source>
        <dbReference type="Proteomes" id="UP000701698"/>
    </source>
</evidence>
<dbReference type="InterPro" id="IPR036805">
    <property type="entry name" value="Tscrpt_elong_fac_GreA/B_N_sf"/>
</dbReference>
<reference evidence="12" key="1">
    <citation type="submission" date="2020-04" db="EMBL/GenBank/DDBJ databases">
        <authorList>
            <person name="Zhang T."/>
        </authorList>
    </citation>
    <scope>NUCLEOTIDE SEQUENCE</scope>
    <source>
        <strain evidence="12">HKST-UBA01</strain>
    </source>
</reference>
<dbReference type="AlphaFoldDB" id="A0A955LGT2"/>
<evidence type="ECO:0000259" key="11">
    <source>
        <dbReference type="Pfam" id="PF03449"/>
    </source>
</evidence>
<dbReference type="GO" id="GO:0003746">
    <property type="term" value="F:translation elongation factor activity"/>
    <property type="evidence" value="ECO:0007669"/>
    <property type="project" value="UniProtKB-KW"/>
</dbReference>
<dbReference type="GO" id="GO:0006354">
    <property type="term" value="P:DNA-templated transcription elongation"/>
    <property type="evidence" value="ECO:0007669"/>
    <property type="project" value="TreeGrafter"/>
</dbReference>
<dbReference type="HAMAP" id="MF_00105">
    <property type="entry name" value="GreA_GreB"/>
    <property type="match status" value="1"/>
</dbReference>
<dbReference type="InterPro" id="IPR023459">
    <property type="entry name" value="Tscrpt_elong_fac_GreA/B_fam"/>
</dbReference>
<dbReference type="PROSITE" id="PS00830">
    <property type="entry name" value="GREAB_2"/>
    <property type="match status" value="1"/>
</dbReference>
<evidence type="ECO:0000256" key="1">
    <source>
        <dbReference type="ARBA" id="ARBA00008213"/>
    </source>
</evidence>
<dbReference type="Gene3D" id="1.10.287.180">
    <property type="entry name" value="Transcription elongation factor, GreA/GreB, N-terminal domain"/>
    <property type="match status" value="1"/>
</dbReference>
<dbReference type="InterPro" id="IPR006359">
    <property type="entry name" value="Tscrpt_elong_fac_GreA"/>
</dbReference>
<evidence type="ECO:0000256" key="2">
    <source>
        <dbReference type="ARBA" id="ARBA00013729"/>
    </source>
</evidence>
<dbReference type="GO" id="GO:0070063">
    <property type="term" value="F:RNA polymerase binding"/>
    <property type="evidence" value="ECO:0007669"/>
    <property type="project" value="InterPro"/>
</dbReference>
<dbReference type="Proteomes" id="UP000701698">
    <property type="component" value="Unassembled WGS sequence"/>
</dbReference>
<dbReference type="Pfam" id="PF03449">
    <property type="entry name" value="GreA_GreB_N"/>
    <property type="match status" value="1"/>
</dbReference>
<keyword evidence="5 8" id="KW-0804">Transcription</keyword>
<evidence type="ECO:0000313" key="12">
    <source>
        <dbReference type="EMBL" id="MCA9390320.1"/>
    </source>
</evidence>
<dbReference type="InterPro" id="IPR001437">
    <property type="entry name" value="Tscrpt_elong_fac_GreA/B_C"/>
</dbReference>
<evidence type="ECO:0000256" key="6">
    <source>
        <dbReference type="ARBA" id="ARBA00024916"/>
    </source>
</evidence>
<dbReference type="EMBL" id="JAGQKX010000067">
    <property type="protein sequence ID" value="MCA9390320.1"/>
    <property type="molecule type" value="Genomic_DNA"/>
</dbReference>
<evidence type="ECO:0000256" key="9">
    <source>
        <dbReference type="RuleBase" id="RU000556"/>
    </source>
</evidence>
<keyword evidence="4 8" id="KW-0238">DNA-binding</keyword>
<dbReference type="SUPFAM" id="SSF46557">
    <property type="entry name" value="GreA transcript cleavage protein, N-terminal domain"/>
    <property type="match status" value="1"/>
</dbReference>
<reference evidence="12" key="2">
    <citation type="journal article" date="2021" name="Microbiome">
        <title>Successional dynamics and alternative stable states in a saline activated sludge microbial community over 9 years.</title>
        <authorList>
            <person name="Wang Y."/>
            <person name="Ye J."/>
            <person name="Ju F."/>
            <person name="Liu L."/>
            <person name="Boyd J.A."/>
            <person name="Deng Y."/>
            <person name="Parks D.H."/>
            <person name="Jiang X."/>
            <person name="Yin X."/>
            <person name="Woodcroft B.J."/>
            <person name="Tyson G.W."/>
            <person name="Hugenholtz P."/>
            <person name="Polz M.F."/>
            <person name="Zhang T."/>
        </authorList>
    </citation>
    <scope>NUCLEOTIDE SEQUENCE</scope>
    <source>
        <strain evidence="12">HKST-UBA01</strain>
    </source>
</reference>
<evidence type="ECO:0000256" key="4">
    <source>
        <dbReference type="ARBA" id="ARBA00023125"/>
    </source>
</evidence>
<keyword evidence="12" id="KW-0251">Elongation factor</keyword>
<evidence type="ECO:0000256" key="5">
    <source>
        <dbReference type="ARBA" id="ARBA00023163"/>
    </source>
</evidence>
<dbReference type="InterPro" id="IPR028624">
    <property type="entry name" value="Tscrpt_elong_fac_GreA/B"/>
</dbReference>
<dbReference type="SUPFAM" id="SSF54534">
    <property type="entry name" value="FKBP-like"/>
    <property type="match status" value="1"/>
</dbReference>
<dbReference type="PANTHER" id="PTHR30437">
    <property type="entry name" value="TRANSCRIPTION ELONGATION FACTOR GREA"/>
    <property type="match status" value="1"/>
</dbReference>
<dbReference type="NCBIfam" id="TIGR01462">
    <property type="entry name" value="greA"/>
    <property type="match status" value="1"/>
</dbReference>
<dbReference type="InterPro" id="IPR036953">
    <property type="entry name" value="GreA/GreB_C_sf"/>
</dbReference>